<accession>A0A4Z0NFY4</accession>
<evidence type="ECO:0000313" key="2">
    <source>
        <dbReference type="Proteomes" id="UP000297535"/>
    </source>
</evidence>
<organism evidence="1 2">
    <name type="scientific">Methylobacterium nonmethylotrophicum</name>
    <dbReference type="NCBI Taxonomy" id="1141884"/>
    <lineage>
        <taxon>Bacteria</taxon>
        <taxon>Pseudomonadati</taxon>
        <taxon>Pseudomonadota</taxon>
        <taxon>Alphaproteobacteria</taxon>
        <taxon>Hyphomicrobiales</taxon>
        <taxon>Methylobacteriaceae</taxon>
        <taxon>Methylobacterium</taxon>
    </lineage>
</organism>
<reference evidence="1 2" key="1">
    <citation type="submission" date="2019-04" db="EMBL/GenBank/DDBJ databases">
        <authorList>
            <person name="Feng G."/>
            <person name="Zhu H."/>
        </authorList>
    </citation>
    <scope>NUCLEOTIDE SEQUENCE [LARGE SCALE GENOMIC DNA]</scope>
    <source>
        <strain evidence="1 2">6HR-1</strain>
    </source>
</reference>
<dbReference type="EMBL" id="SRLB01000033">
    <property type="protein sequence ID" value="TGD95102.1"/>
    <property type="molecule type" value="Genomic_DNA"/>
</dbReference>
<proteinExistence type="predicted"/>
<evidence type="ECO:0000313" key="1">
    <source>
        <dbReference type="EMBL" id="TGD95102.1"/>
    </source>
</evidence>
<dbReference type="RefSeq" id="WP_135418895.1">
    <property type="nucleotide sequence ID" value="NZ_SRLB01000033.1"/>
</dbReference>
<gene>
    <name evidence="1" type="ORF">EU555_29405</name>
</gene>
<comment type="caution">
    <text evidence="1">The sequence shown here is derived from an EMBL/GenBank/DDBJ whole genome shotgun (WGS) entry which is preliminary data.</text>
</comment>
<name>A0A4Z0NFY4_9HYPH</name>
<dbReference type="Proteomes" id="UP000297535">
    <property type="component" value="Unassembled WGS sequence"/>
</dbReference>
<sequence>MPTHPTQLLPPLDPLADARALQASIVALRHLLAAQSRQLDAIERRLSPACSPAEAGARRLRALKAGGD</sequence>
<dbReference type="AlphaFoldDB" id="A0A4Z0NFY4"/>
<keyword evidence="2" id="KW-1185">Reference proteome</keyword>
<protein>
    <submittedName>
        <fullName evidence="1">Uncharacterized protein</fullName>
    </submittedName>
</protein>